<evidence type="ECO:0000256" key="7">
    <source>
        <dbReference type="ARBA" id="ARBA00050021"/>
    </source>
</evidence>
<accession>A0A0M0KH24</accession>
<evidence type="ECO:0000259" key="9">
    <source>
        <dbReference type="Pfam" id="PF00883"/>
    </source>
</evidence>
<comment type="similarity">
    <text evidence="1">Belongs to the peptidase M17 family.</text>
</comment>
<feature type="domain" description="Peptidase M17 leucyl aminopeptidase N-terminal" evidence="10">
    <location>
        <begin position="18"/>
        <end position="146"/>
    </location>
</feature>
<evidence type="ECO:0000256" key="8">
    <source>
        <dbReference type="ARBA" id="ARBA00050061"/>
    </source>
</evidence>
<dbReference type="PANTHER" id="PTHR11963">
    <property type="entry name" value="LEUCINE AMINOPEPTIDASE-RELATED"/>
    <property type="match status" value="1"/>
</dbReference>
<proteinExistence type="inferred from homology"/>
<dbReference type="PANTHER" id="PTHR11963:SF23">
    <property type="entry name" value="CYTOSOL AMINOPEPTIDASE"/>
    <property type="match status" value="1"/>
</dbReference>
<dbReference type="InterPro" id="IPR011356">
    <property type="entry name" value="Leucine_aapep/pepB"/>
</dbReference>
<evidence type="ECO:0000256" key="1">
    <source>
        <dbReference type="ARBA" id="ARBA00009528"/>
    </source>
</evidence>
<evidence type="ECO:0000256" key="4">
    <source>
        <dbReference type="ARBA" id="ARBA00022801"/>
    </source>
</evidence>
<keyword evidence="2" id="KW-0031">Aminopeptidase</keyword>
<dbReference type="SUPFAM" id="SSF53187">
    <property type="entry name" value="Zn-dependent exopeptidases"/>
    <property type="match status" value="1"/>
</dbReference>
<name>A0A0M0KH24_ALKHA</name>
<comment type="function">
    <text evidence="6">Presumably involved in the processing and regular turnover of intracellular proteins. Catalyzes the removal of unsubstituted N-terminal amino acids from various peptides.</text>
</comment>
<protein>
    <recommendedName>
        <fullName evidence="7">Probable cytosol aminopeptidase</fullName>
    </recommendedName>
    <alternativeName>
        <fullName evidence="8">Leucine aminopeptidase</fullName>
    </alternativeName>
    <alternativeName>
        <fullName evidence="5">Leucyl aminopeptidase</fullName>
    </alternativeName>
</protein>
<comment type="caution">
    <text evidence="11">The sequence shown here is derived from an EMBL/GenBank/DDBJ whole genome shotgun (WGS) entry which is preliminary data.</text>
</comment>
<dbReference type="PATRIC" id="fig|136160.3.peg.767"/>
<dbReference type="InterPro" id="IPR043472">
    <property type="entry name" value="Macro_dom-like"/>
</dbReference>
<dbReference type="GeneID" id="87598939"/>
<dbReference type="SUPFAM" id="SSF52949">
    <property type="entry name" value="Macro domain-like"/>
    <property type="match status" value="1"/>
</dbReference>
<reference evidence="11" key="1">
    <citation type="submission" date="2015-08" db="EMBL/GenBank/DDBJ databases">
        <title>Complete DNA Sequence of Pseudomonas syringae pv. actinidiae, the Causal Agent of Kiwifruit Canker Disease.</title>
        <authorList>
            <person name="Rikkerink E.H.A."/>
            <person name="Fineran P.C."/>
        </authorList>
    </citation>
    <scope>NUCLEOTIDE SEQUENCE</scope>
    <source>
        <strain evidence="11">DSM 13666</strain>
    </source>
</reference>
<keyword evidence="4" id="KW-0378">Hydrolase</keyword>
<dbReference type="RefSeq" id="WP_053430371.1">
    <property type="nucleotide sequence ID" value="NZ_CP040441.1"/>
</dbReference>
<dbReference type="Pfam" id="PF02789">
    <property type="entry name" value="Peptidase_M17_N"/>
    <property type="match status" value="1"/>
</dbReference>
<organism evidence="11">
    <name type="scientific">Halalkalibacterium halodurans</name>
    <name type="common">Bacillus halodurans</name>
    <dbReference type="NCBI Taxonomy" id="86665"/>
    <lineage>
        <taxon>Bacteria</taxon>
        <taxon>Bacillati</taxon>
        <taxon>Bacillota</taxon>
        <taxon>Bacilli</taxon>
        <taxon>Bacillales</taxon>
        <taxon>Bacillaceae</taxon>
        <taxon>Halalkalibacterium (ex Joshi et al. 2022)</taxon>
    </lineage>
</organism>
<evidence type="ECO:0000259" key="10">
    <source>
        <dbReference type="Pfam" id="PF02789"/>
    </source>
</evidence>
<feature type="domain" description="Cytosol aminopeptidase" evidence="9">
    <location>
        <begin position="182"/>
        <end position="263"/>
    </location>
</feature>
<dbReference type="GO" id="GO:0005737">
    <property type="term" value="C:cytoplasm"/>
    <property type="evidence" value="ECO:0007669"/>
    <property type="project" value="InterPro"/>
</dbReference>
<keyword evidence="3" id="KW-0645">Protease</keyword>
<evidence type="ECO:0000313" key="11">
    <source>
        <dbReference type="EMBL" id="KOO37882.1"/>
    </source>
</evidence>
<dbReference type="GO" id="GO:0006508">
    <property type="term" value="P:proteolysis"/>
    <property type="evidence" value="ECO:0007669"/>
    <property type="project" value="UniProtKB-KW"/>
</dbReference>
<evidence type="ECO:0000256" key="2">
    <source>
        <dbReference type="ARBA" id="ARBA00022438"/>
    </source>
</evidence>
<dbReference type="EMBL" id="LILD01000001">
    <property type="protein sequence ID" value="KOO37882.1"/>
    <property type="molecule type" value="Genomic_DNA"/>
</dbReference>
<dbReference type="InterPro" id="IPR008283">
    <property type="entry name" value="Peptidase_M17_N"/>
</dbReference>
<dbReference type="GO" id="GO:0030145">
    <property type="term" value="F:manganese ion binding"/>
    <property type="evidence" value="ECO:0007669"/>
    <property type="project" value="InterPro"/>
</dbReference>
<dbReference type="AlphaFoldDB" id="A0A0M0KH24"/>
<evidence type="ECO:0000256" key="5">
    <source>
        <dbReference type="ARBA" id="ARBA00033172"/>
    </source>
</evidence>
<feature type="domain" description="Cytosol aminopeptidase" evidence="9">
    <location>
        <begin position="272"/>
        <end position="454"/>
    </location>
</feature>
<dbReference type="GO" id="GO:0070006">
    <property type="term" value="F:metalloaminopeptidase activity"/>
    <property type="evidence" value="ECO:0007669"/>
    <property type="project" value="InterPro"/>
</dbReference>
<dbReference type="Gene3D" id="3.40.630.10">
    <property type="entry name" value="Zn peptidases"/>
    <property type="match status" value="1"/>
</dbReference>
<evidence type="ECO:0000256" key="3">
    <source>
        <dbReference type="ARBA" id="ARBA00022670"/>
    </source>
</evidence>
<gene>
    <name evidence="11" type="ORF">AMD02_02720</name>
</gene>
<dbReference type="Pfam" id="PF00883">
    <property type="entry name" value="Peptidase_M17"/>
    <property type="match status" value="2"/>
</dbReference>
<dbReference type="Gene3D" id="3.40.220.10">
    <property type="entry name" value="Leucine Aminopeptidase, subunit E, domain 1"/>
    <property type="match status" value="1"/>
</dbReference>
<evidence type="ECO:0000256" key="6">
    <source>
        <dbReference type="ARBA" id="ARBA00049972"/>
    </source>
</evidence>
<sequence>MLYFQNTFSLRGTHDAIIVAVFEGHEPFVAELKQLDETLNGHLSTLVKQKQLKTEAGKITEFYTFGLIEVKWVLAVGLGKRSVASADTLRAGFAAVGERVKEKRMTNVAVVLPSFVSERVSEQEVARLFGESFTMGYSTIDDYKERTNLVDKSLDSVTVFHGHRPIETSVREGITYGNGSVYAERLMSIPRTLLSPTELVTEAQALASRHGFDMETLGQKEMEKLGMGGLLAASGPAENATMLVLKNKGKREEQEAIGLVGAGGNGIFSPWMGGAAAVLGAMDIIGSLHSQKNVLAILPIVEQEHGQQNPAPGDVIRSYSGKTIEADHIEAIGALLLADGITYAKELGVHSLVTVAPLAEELRSILGDEITAAVTNDKSWWKKMQEASLKTGEPIWALPYYRPYTKRLQEESVADLRLTIGRFANCMATALFVGEFAENDPWVHLDIAGTVARARGVMARTLATFVLNNGERELR</sequence>
<dbReference type="InterPro" id="IPR000819">
    <property type="entry name" value="Peptidase_M17_C"/>
</dbReference>